<protein>
    <submittedName>
        <fullName evidence="2">Uncharacterized protein</fullName>
    </submittedName>
</protein>
<reference evidence="2 3" key="1">
    <citation type="submission" date="2016-11" db="EMBL/GenBank/DDBJ databases">
        <title>The macronuclear genome of Stentor coeruleus: a giant cell with tiny introns.</title>
        <authorList>
            <person name="Slabodnick M."/>
            <person name="Ruby J.G."/>
            <person name="Reiff S.B."/>
            <person name="Swart E.C."/>
            <person name="Gosai S."/>
            <person name="Prabakaran S."/>
            <person name="Witkowska E."/>
            <person name="Larue G.E."/>
            <person name="Fisher S."/>
            <person name="Freeman R.M."/>
            <person name="Gunawardena J."/>
            <person name="Chu W."/>
            <person name="Stover N.A."/>
            <person name="Gregory B.D."/>
            <person name="Nowacki M."/>
            <person name="Derisi J."/>
            <person name="Roy S.W."/>
            <person name="Marshall W.F."/>
            <person name="Sood P."/>
        </authorList>
    </citation>
    <scope>NUCLEOTIDE SEQUENCE [LARGE SCALE GENOMIC DNA]</scope>
    <source>
        <strain evidence="2">WM001</strain>
    </source>
</reference>
<sequence>MNKSMYSSDMSEMQSRARVSNILKSSHSKRPLSLDTSVIVGNEAKLEFLDTYLNLPLISERNKLEKLEDTPHAAYLGEIEKIHMRPQPFGIIRRKGPNTFIDIHMFSMGDTFAEAFSKGVKQYKEITNLNLKANRLTDGGCAKILSEIHTKKVKTINVSENKLGRISIEKIIEIVSINETRLRTLELESISISERAIHELCRILADNKILHSLNLAKNNLGYIACTAIKEMLRYNSSIKNLDLHWNNIRTEGAIEFFEGLSQNDSLKVLDISWNCLGRDYSMETVKIMGKCLKVNQFLIHIDFSYNNLTYKECELFSELIKDNHNVLGLHMTGNEGFVDAKGFIHPSTVSHGAIQQGHFFDRILDKSKYTRKHQHQNNCWICEKWIEMTFEWKAGDSKYEAKNIHLNCDKWAATPLKKQKNDVWTVTRVVPQGQVMFYFSNHMTAFISKSYQNLTLQIPIPPCQPYKEISIVNYCKAKGEECNPKDLFNTKARMNFESSYSSSLEYEKIPWSIPISIFSTYLLDTPELKTECFEFDWINTKLANLVKDEIVRDELKSFIRTKYDPLLEAYKTLSALSGSEVFAIGSNAFNDFLGQCKILDNTFTLSDVGINWNVTNSKSDKSQVNNSGNGLCRYEFLEIMTRIAHDKFIRNKVTTNIVEAVSKLFIGNVEDVLNKNNTSLWREEFYMIEDVDYTLKAYKPLLEHVYKKYACKEIIPGQKMSMSLSEFRSLCVEAKLINEEFTSREVDICYSRAMMTQSDYLNKNRHLEMSFVEFLEAIARAANEMSGKDLKSKIEGIIPNLLSICSPAFVQSYNYPNDETYFNLMYRIKQG</sequence>
<dbReference type="Proteomes" id="UP000187209">
    <property type="component" value="Unassembled WGS sequence"/>
</dbReference>
<evidence type="ECO:0000313" key="3">
    <source>
        <dbReference type="Proteomes" id="UP000187209"/>
    </source>
</evidence>
<gene>
    <name evidence="2" type="ORF">SteCoe_25046</name>
</gene>
<comment type="similarity">
    <text evidence="1">Belongs to the TPPP family.</text>
</comment>
<dbReference type="AlphaFoldDB" id="A0A1R2BG47"/>
<dbReference type="InterPro" id="IPR052394">
    <property type="entry name" value="LRR-containing"/>
</dbReference>
<dbReference type="InterPro" id="IPR008907">
    <property type="entry name" value="TPP/p25"/>
</dbReference>
<evidence type="ECO:0000313" key="2">
    <source>
        <dbReference type="EMBL" id="OMJ75743.1"/>
    </source>
</evidence>
<dbReference type="SUPFAM" id="SSF47473">
    <property type="entry name" value="EF-hand"/>
    <property type="match status" value="1"/>
</dbReference>
<evidence type="ECO:0000256" key="1">
    <source>
        <dbReference type="ARBA" id="ARBA00010994"/>
    </source>
</evidence>
<dbReference type="Gene3D" id="3.80.10.10">
    <property type="entry name" value="Ribonuclease Inhibitor"/>
    <property type="match status" value="1"/>
</dbReference>
<accession>A0A1R2BG47</accession>
<dbReference type="PANTHER" id="PTHR24114">
    <property type="entry name" value="LEUCINE RICH REPEAT FAMILY PROTEIN"/>
    <property type="match status" value="1"/>
</dbReference>
<dbReference type="InterPro" id="IPR032675">
    <property type="entry name" value="LRR_dom_sf"/>
</dbReference>
<dbReference type="EMBL" id="MPUH01000671">
    <property type="protein sequence ID" value="OMJ75743.1"/>
    <property type="molecule type" value="Genomic_DNA"/>
</dbReference>
<dbReference type="SUPFAM" id="SSF52047">
    <property type="entry name" value="RNI-like"/>
    <property type="match status" value="1"/>
</dbReference>
<comment type="caution">
    <text evidence="2">The sequence shown here is derived from an EMBL/GenBank/DDBJ whole genome shotgun (WGS) entry which is preliminary data.</text>
</comment>
<proteinExistence type="inferred from homology"/>
<dbReference type="OrthoDB" id="415435at2759"/>
<dbReference type="Pfam" id="PF13516">
    <property type="entry name" value="LRR_6"/>
    <property type="match status" value="2"/>
</dbReference>
<dbReference type="Pfam" id="PF05517">
    <property type="entry name" value="p25-alpha"/>
    <property type="match status" value="1"/>
</dbReference>
<dbReference type="InterPro" id="IPR011992">
    <property type="entry name" value="EF-hand-dom_pair"/>
</dbReference>
<dbReference type="GO" id="GO:0015631">
    <property type="term" value="F:tubulin binding"/>
    <property type="evidence" value="ECO:0007669"/>
    <property type="project" value="InterPro"/>
</dbReference>
<dbReference type="SMART" id="SM00368">
    <property type="entry name" value="LRR_RI"/>
    <property type="match status" value="5"/>
</dbReference>
<dbReference type="Gene3D" id="1.10.238.10">
    <property type="entry name" value="EF-hand"/>
    <property type="match status" value="1"/>
</dbReference>
<keyword evidence="3" id="KW-1185">Reference proteome</keyword>
<dbReference type="PANTHER" id="PTHR24114:SF2">
    <property type="entry name" value="F-BOX DOMAIN-CONTAINING PROTEIN-RELATED"/>
    <property type="match status" value="1"/>
</dbReference>
<dbReference type="InterPro" id="IPR001611">
    <property type="entry name" value="Leu-rich_rpt"/>
</dbReference>
<dbReference type="GO" id="GO:0046785">
    <property type="term" value="P:microtubule polymerization"/>
    <property type="evidence" value="ECO:0007669"/>
    <property type="project" value="InterPro"/>
</dbReference>
<name>A0A1R2BG47_9CILI</name>
<organism evidence="2 3">
    <name type="scientific">Stentor coeruleus</name>
    <dbReference type="NCBI Taxonomy" id="5963"/>
    <lineage>
        <taxon>Eukaryota</taxon>
        <taxon>Sar</taxon>
        <taxon>Alveolata</taxon>
        <taxon>Ciliophora</taxon>
        <taxon>Postciliodesmatophora</taxon>
        <taxon>Heterotrichea</taxon>
        <taxon>Heterotrichida</taxon>
        <taxon>Stentoridae</taxon>
        <taxon>Stentor</taxon>
    </lineage>
</organism>